<gene>
    <name evidence="8" type="ORF">EW145_g3866</name>
</gene>
<dbReference type="GO" id="GO:0016020">
    <property type="term" value="C:membrane"/>
    <property type="evidence" value="ECO:0007669"/>
    <property type="project" value="UniProtKB-SubCell"/>
</dbReference>
<feature type="transmembrane region" description="Helical" evidence="6">
    <location>
        <begin position="310"/>
        <end position="334"/>
    </location>
</feature>
<evidence type="ECO:0000256" key="4">
    <source>
        <dbReference type="ARBA" id="ARBA00022989"/>
    </source>
</evidence>
<dbReference type="InterPro" id="IPR036259">
    <property type="entry name" value="MFS_trans_sf"/>
</dbReference>
<feature type="transmembrane region" description="Helical" evidence="6">
    <location>
        <begin position="79"/>
        <end position="99"/>
    </location>
</feature>
<feature type="transmembrane region" description="Helical" evidence="6">
    <location>
        <begin position="169"/>
        <end position="191"/>
    </location>
</feature>
<comment type="subcellular location">
    <subcellularLocation>
        <location evidence="1">Membrane</location>
        <topology evidence="1">Multi-pass membrane protein</topology>
    </subcellularLocation>
</comment>
<feature type="transmembrane region" description="Helical" evidence="6">
    <location>
        <begin position="354"/>
        <end position="374"/>
    </location>
</feature>
<evidence type="ECO:0000313" key="9">
    <source>
        <dbReference type="Proteomes" id="UP000308199"/>
    </source>
</evidence>
<dbReference type="PANTHER" id="PTHR23504">
    <property type="entry name" value="MAJOR FACILITATOR SUPERFAMILY DOMAIN-CONTAINING PROTEIN 10"/>
    <property type="match status" value="1"/>
</dbReference>
<name>A0A4V6S171_9AGAM</name>
<evidence type="ECO:0000256" key="6">
    <source>
        <dbReference type="SAM" id="Phobius"/>
    </source>
</evidence>
<protein>
    <recommendedName>
        <fullName evidence="7">Major facilitator superfamily (MFS) profile domain-containing protein</fullName>
    </recommendedName>
</protein>
<organism evidence="8 9">
    <name type="scientific">Phellinidium pouzarii</name>
    <dbReference type="NCBI Taxonomy" id="167371"/>
    <lineage>
        <taxon>Eukaryota</taxon>
        <taxon>Fungi</taxon>
        <taxon>Dikarya</taxon>
        <taxon>Basidiomycota</taxon>
        <taxon>Agaricomycotina</taxon>
        <taxon>Agaricomycetes</taxon>
        <taxon>Hymenochaetales</taxon>
        <taxon>Hymenochaetaceae</taxon>
        <taxon>Phellinidium</taxon>
    </lineage>
</organism>
<feature type="transmembrane region" description="Helical" evidence="6">
    <location>
        <begin position="111"/>
        <end position="130"/>
    </location>
</feature>
<dbReference type="Pfam" id="PF07690">
    <property type="entry name" value="MFS_1"/>
    <property type="match status" value="1"/>
</dbReference>
<keyword evidence="4 6" id="KW-1133">Transmembrane helix</keyword>
<feature type="transmembrane region" description="Helical" evidence="6">
    <location>
        <begin position="381"/>
        <end position="399"/>
    </location>
</feature>
<feature type="domain" description="Major facilitator superfamily (MFS) profile" evidence="7">
    <location>
        <begin position="40"/>
        <end position="422"/>
    </location>
</feature>
<evidence type="ECO:0000313" key="8">
    <source>
        <dbReference type="EMBL" id="THH06753.1"/>
    </source>
</evidence>
<keyword evidence="9" id="KW-1185">Reference proteome</keyword>
<evidence type="ECO:0000256" key="5">
    <source>
        <dbReference type="ARBA" id="ARBA00023136"/>
    </source>
</evidence>
<dbReference type="InterPro" id="IPR001958">
    <property type="entry name" value="Tet-R_TetA/multi-R_MdtG-like"/>
</dbReference>
<evidence type="ECO:0000259" key="7">
    <source>
        <dbReference type="PROSITE" id="PS50850"/>
    </source>
</evidence>
<dbReference type="AlphaFoldDB" id="A0A4V6S171"/>
<dbReference type="PRINTS" id="PR01035">
    <property type="entry name" value="TCRTETA"/>
</dbReference>
<dbReference type="PANTHER" id="PTHR23504:SF15">
    <property type="entry name" value="MAJOR FACILITATOR SUPERFAMILY (MFS) PROFILE DOMAIN-CONTAINING PROTEIN"/>
    <property type="match status" value="1"/>
</dbReference>
<dbReference type="InterPro" id="IPR020846">
    <property type="entry name" value="MFS_dom"/>
</dbReference>
<dbReference type="SUPFAM" id="SSF103473">
    <property type="entry name" value="MFS general substrate transporter"/>
    <property type="match status" value="1"/>
</dbReference>
<reference evidence="8 9" key="1">
    <citation type="submission" date="2019-02" db="EMBL/GenBank/DDBJ databases">
        <title>Genome sequencing of the rare red list fungi Phellinidium pouzarii.</title>
        <authorList>
            <person name="Buettner E."/>
            <person name="Kellner H."/>
        </authorList>
    </citation>
    <scope>NUCLEOTIDE SEQUENCE [LARGE SCALE GENOMIC DNA]</scope>
    <source>
        <strain evidence="8 9">DSM 108285</strain>
    </source>
</reference>
<dbReference type="GO" id="GO:0022857">
    <property type="term" value="F:transmembrane transporter activity"/>
    <property type="evidence" value="ECO:0007669"/>
    <property type="project" value="InterPro"/>
</dbReference>
<keyword evidence="2" id="KW-0813">Transport</keyword>
<dbReference type="OrthoDB" id="419616at2759"/>
<dbReference type="InterPro" id="IPR011701">
    <property type="entry name" value="MFS"/>
</dbReference>
<dbReference type="EMBL" id="SGPK01000178">
    <property type="protein sequence ID" value="THH06753.1"/>
    <property type="molecule type" value="Genomic_DNA"/>
</dbReference>
<sequence>MSLSNSCDDYTCNERRPLLYDPEQNLSRPSKSPTPLPKTQLVVLCLVRLADPVAFTQLFPYVNDMMARFNVAEPEKTGFYSGLVESIFAFSQLLTIYQWASISDRTGRKPVVLLGTIGIAFSTILLGFSRTFAGMLIARSLAGLFSGNVAVMHSVLGELTDSTNQALAYPIYGLCWPIGVIIGPLIGGVFSDAAQKYPKWFGTALFEAYPYLLPCLVVAVTTMIACPLEHACHTISLCLGLRSELCRICFRCRIRSLLLFSGSLWRPFFLCFPDWMCFSDRRYLFSCVPDYFYAFTAARHLLHCYDNRRLLWLGLGATLATSRIGCLAFSLNMILVKERAPGPLWLASANGLAQFSQCFARAVAPAFVSCLFAFSVDHGLLGGHFWMFVMFVISLLSWLHSATVPEDSNASDIDVCGVINGI</sequence>
<dbReference type="Gene3D" id="1.20.1250.20">
    <property type="entry name" value="MFS general substrate transporter like domains"/>
    <property type="match status" value="1"/>
</dbReference>
<dbReference type="Proteomes" id="UP000308199">
    <property type="component" value="Unassembled WGS sequence"/>
</dbReference>
<accession>A0A4V6S171</accession>
<feature type="transmembrane region" description="Helical" evidence="6">
    <location>
        <begin position="136"/>
        <end position="157"/>
    </location>
</feature>
<keyword evidence="5 6" id="KW-0472">Membrane</keyword>
<evidence type="ECO:0000256" key="2">
    <source>
        <dbReference type="ARBA" id="ARBA00022448"/>
    </source>
</evidence>
<keyword evidence="3 6" id="KW-0812">Transmembrane</keyword>
<evidence type="ECO:0000256" key="1">
    <source>
        <dbReference type="ARBA" id="ARBA00004141"/>
    </source>
</evidence>
<comment type="caution">
    <text evidence="8">The sequence shown here is derived from an EMBL/GenBank/DDBJ whole genome shotgun (WGS) entry which is preliminary data.</text>
</comment>
<dbReference type="PROSITE" id="PS50850">
    <property type="entry name" value="MFS"/>
    <property type="match status" value="1"/>
</dbReference>
<proteinExistence type="predicted"/>
<evidence type="ECO:0000256" key="3">
    <source>
        <dbReference type="ARBA" id="ARBA00022692"/>
    </source>
</evidence>